<dbReference type="InterPro" id="IPR050728">
    <property type="entry name" value="Zinc_Metalloprotease_M4"/>
</dbReference>
<dbReference type="AlphaFoldDB" id="A0A2U8QTS0"/>
<evidence type="ECO:0000256" key="4">
    <source>
        <dbReference type="ARBA" id="ARBA00022729"/>
    </source>
</evidence>
<dbReference type="Pfam" id="PF01447">
    <property type="entry name" value="Peptidase_M4"/>
    <property type="match status" value="1"/>
</dbReference>
<feature type="domain" description="Secretion system C-terminal sorting" evidence="12">
    <location>
        <begin position="868"/>
        <end position="938"/>
    </location>
</feature>
<feature type="domain" description="Peptidase M4" evidence="9">
    <location>
        <begin position="228"/>
        <end position="373"/>
    </location>
</feature>
<evidence type="ECO:0000256" key="5">
    <source>
        <dbReference type="ARBA" id="ARBA00022801"/>
    </source>
</evidence>
<dbReference type="Gene3D" id="3.10.450.40">
    <property type="match status" value="1"/>
</dbReference>
<keyword evidence="4" id="KW-0732">Signal</keyword>
<gene>
    <name evidence="13" type="ORF">DI487_06145</name>
</gene>
<evidence type="ECO:0000256" key="7">
    <source>
        <dbReference type="ARBA" id="ARBA00023049"/>
    </source>
</evidence>
<dbReference type="GO" id="GO:0006508">
    <property type="term" value="P:proteolysis"/>
    <property type="evidence" value="ECO:0007669"/>
    <property type="project" value="UniProtKB-KW"/>
</dbReference>
<dbReference type="Gene3D" id="2.60.120.260">
    <property type="entry name" value="Galactose-binding domain-like"/>
    <property type="match status" value="1"/>
</dbReference>
<dbReference type="Pfam" id="PF02868">
    <property type="entry name" value="Peptidase_M4_C"/>
    <property type="match status" value="1"/>
</dbReference>
<evidence type="ECO:0008006" key="15">
    <source>
        <dbReference type="Google" id="ProtNLM"/>
    </source>
</evidence>
<dbReference type="NCBIfam" id="TIGR04183">
    <property type="entry name" value="Por_Secre_tail"/>
    <property type="match status" value="1"/>
</dbReference>
<dbReference type="PANTHER" id="PTHR33794:SF1">
    <property type="entry name" value="BACILLOLYSIN"/>
    <property type="match status" value="1"/>
</dbReference>
<evidence type="ECO:0000259" key="10">
    <source>
        <dbReference type="Pfam" id="PF02868"/>
    </source>
</evidence>
<evidence type="ECO:0000259" key="11">
    <source>
        <dbReference type="Pfam" id="PF07504"/>
    </source>
</evidence>
<dbReference type="EMBL" id="CP029463">
    <property type="protein sequence ID" value="AWM13479.1"/>
    <property type="molecule type" value="Genomic_DNA"/>
</dbReference>
<evidence type="ECO:0000256" key="3">
    <source>
        <dbReference type="ARBA" id="ARBA00022723"/>
    </source>
</evidence>
<evidence type="ECO:0000313" key="14">
    <source>
        <dbReference type="Proteomes" id="UP000245429"/>
    </source>
</evidence>
<evidence type="ECO:0000256" key="8">
    <source>
        <dbReference type="PIRSR" id="PIRSR623612-1"/>
    </source>
</evidence>
<keyword evidence="14" id="KW-1185">Reference proteome</keyword>
<evidence type="ECO:0000313" key="13">
    <source>
        <dbReference type="EMBL" id="AWM13479.1"/>
    </source>
</evidence>
<keyword evidence="5" id="KW-0378">Hydrolase</keyword>
<accession>A0A2U8QTS0</accession>
<feature type="domain" description="Peptidase M4 C-terminal" evidence="10">
    <location>
        <begin position="377"/>
        <end position="551"/>
    </location>
</feature>
<protein>
    <recommendedName>
        <fullName evidence="15">Peptidase M4</fullName>
    </recommendedName>
</protein>
<dbReference type="PANTHER" id="PTHR33794">
    <property type="entry name" value="BACILLOLYSIN"/>
    <property type="match status" value="1"/>
</dbReference>
<organism evidence="13 14">
    <name type="scientific">Flavobacterium sediminis</name>
    <dbReference type="NCBI Taxonomy" id="2201181"/>
    <lineage>
        <taxon>Bacteria</taxon>
        <taxon>Pseudomonadati</taxon>
        <taxon>Bacteroidota</taxon>
        <taxon>Flavobacteriia</taxon>
        <taxon>Flavobacteriales</taxon>
        <taxon>Flavobacteriaceae</taxon>
        <taxon>Flavobacterium</taxon>
    </lineage>
</organism>
<reference evidence="13 14" key="1">
    <citation type="submission" date="2018-05" db="EMBL/GenBank/DDBJ databases">
        <title>Flavobacterium sp. MEBiC07310.</title>
        <authorList>
            <person name="Baek K."/>
        </authorList>
    </citation>
    <scope>NUCLEOTIDE SEQUENCE [LARGE SCALE GENOMIC DNA]</scope>
    <source>
        <strain evidence="13 14">MEBiC07310</strain>
    </source>
</reference>
<dbReference type="OrthoDB" id="291295at2"/>
<dbReference type="InterPro" id="IPR023612">
    <property type="entry name" value="Peptidase_M4"/>
</dbReference>
<dbReference type="Pfam" id="PF07504">
    <property type="entry name" value="FTP"/>
    <property type="match status" value="1"/>
</dbReference>
<name>A0A2U8QTS0_9FLAO</name>
<feature type="domain" description="FTP" evidence="11">
    <location>
        <begin position="58"/>
        <end position="107"/>
    </location>
</feature>
<evidence type="ECO:0000259" key="12">
    <source>
        <dbReference type="Pfam" id="PF18962"/>
    </source>
</evidence>
<sequence>MKTSMIIVITALLFSVGHAQQKDKPVTHQKFVKISRSNVSAQQALNQFSKAYELNDQNQFRLISTSRDSKGNLHQRFQQYYNNFKVEYGVAITHSQDGSIILVNGELYNAQNLNTSPQLTGQEALEKAKQDVNASRYLWEDSEQAQLMGYKKPEGELVVFPDLKDNTVHLAYKLDVYAIQPISRQIIYVDANNGKILFKDAVIKHLHEHAHGSKESFGKKETNALIAGTAATRYSGSRNIETDFTGTEYRLRDYSRGNGILTYNCQTTTNYQNVDFTDDDNNWTAVEYNNSAKDDGALDAHWGAEMTFDFWGNVFGRNSFDGNGAAIRSYVHYDSGFNNAFWNGSVMTYGDGSGMDIFTAIDVCGHEIGHAICSYTADLAYQDESGAMNEGFSDIWGACIEHYGRTGTMSGTVSSDVWLIGEDISSTYLRSMQNPNIKGDPDTYLGTYWYSGTADNGGVHTNSGVLNHWFYILAAGESGTNNAPTPDTYNVTGIGLLKAAEIAYFMERDYLTSNATYADARAASIELASSLYCGNSPEVMAVTDSWYAVNVGETYVNAPDDVALHAIQNTNLVSCDGTVAVNPEITMKNHGTNDITSVAISYSIDGGTATNLTWNGLISPCGEENYSFPVSGLTRGAHEIEVTTTIINDGRSENNTRSAILLVDDQGTIGVVNPFTAATDALVTYNEDNSATPWVRGIRTGGSLSGGFNNYIYSTNLSGNYTDMTKKYLVSQCYNLANVSGPTINFDMKYDLEENWDIVYIEYTTDFGATWNVLGTKTSGWYNSDRTLASSGGNDCYNCPGAQWTGTNTTNTNYSYPLTALNNETNVIFRIVFHSDEAVNQLGVNIDNFVINGTLAADSFMLNNEIVVYPNPSKGMFTVNLGTLEAENIEVYDISGKKVLVKENISAVETNLDLTAAAQGIYFVKINSDSQAVVKRIVKE</sequence>
<dbReference type="KEGG" id="fse:DI487_06145"/>
<dbReference type="InterPro" id="IPR001570">
    <property type="entry name" value="Peptidase_M4_C_domain"/>
</dbReference>
<keyword evidence="3" id="KW-0479">Metal-binding</keyword>
<dbReference type="PRINTS" id="PR00730">
    <property type="entry name" value="THERMOLYSIN"/>
</dbReference>
<evidence type="ECO:0000256" key="2">
    <source>
        <dbReference type="ARBA" id="ARBA00022670"/>
    </source>
</evidence>
<dbReference type="CDD" id="cd09597">
    <property type="entry name" value="M4_TLP"/>
    <property type="match status" value="1"/>
</dbReference>
<dbReference type="RefSeq" id="WP_109568847.1">
    <property type="nucleotide sequence ID" value="NZ_CP029463.1"/>
</dbReference>
<evidence type="ECO:0000256" key="6">
    <source>
        <dbReference type="ARBA" id="ARBA00022833"/>
    </source>
</evidence>
<comment type="similarity">
    <text evidence="1">Belongs to the peptidase M4 family.</text>
</comment>
<keyword evidence="2" id="KW-0645">Protease</keyword>
<dbReference type="Proteomes" id="UP000245429">
    <property type="component" value="Chromosome"/>
</dbReference>
<dbReference type="Gene3D" id="3.10.170.10">
    <property type="match status" value="1"/>
</dbReference>
<dbReference type="Pfam" id="PF18962">
    <property type="entry name" value="Por_Secre_tail"/>
    <property type="match status" value="1"/>
</dbReference>
<dbReference type="InterPro" id="IPR013856">
    <property type="entry name" value="Peptidase_M4_domain"/>
</dbReference>
<dbReference type="Gene3D" id="3.10.450.490">
    <property type="match status" value="1"/>
</dbReference>
<dbReference type="GO" id="GO:0046872">
    <property type="term" value="F:metal ion binding"/>
    <property type="evidence" value="ECO:0007669"/>
    <property type="project" value="UniProtKB-KW"/>
</dbReference>
<dbReference type="GO" id="GO:0004222">
    <property type="term" value="F:metalloendopeptidase activity"/>
    <property type="evidence" value="ECO:0007669"/>
    <property type="project" value="InterPro"/>
</dbReference>
<dbReference type="SUPFAM" id="SSF55486">
    <property type="entry name" value="Metalloproteases ('zincins'), catalytic domain"/>
    <property type="match status" value="1"/>
</dbReference>
<feature type="active site" description="Proton donor" evidence="8">
    <location>
        <position position="460"/>
    </location>
</feature>
<evidence type="ECO:0000256" key="1">
    <source>
        <dbReference type="ARBA" id="ARBA00009388"/>
    </source>
</evidence>
<dbReference type="InterPro" id="IPR011096">
    <property type="entry name" value="FTP_domain"/>
</dbReference>
<dbReference type="InterPro" id="IPR026444">
    <property type="entry name" value="Secre_tail"/>
</dbReference>
<keyword evidence="7" id="KW-0482">Metalloprotease</keyword>
<keyword evidence="6" id="KW-0862">Zinc</keyword>
<dbReference type="Gene3D" id="1.10.390.10">
    <property type="entry name" value="Neutral Protease Domain 2"/>
    <property type="match status" value="1"/>
</dbReference>
<proteinExistence type="inferred from homology"/>
<dbReference type="InterPro" id="IPR027268">
    <property type="entry name" value="Peptidase_M4/M1_CTD_sf"/>
</dbReference>
<evidence type="ECO:0000259" key="9">
    <source>
        <dbReference type="Pfam" id="PF01447"/>
    </source>
</evidence>
<feature type="active site" evidence="8">
    <location>
        <position position="367"/>
    </location>
</feature>